<feature type="compositionally biased region" description="Polar residues" evidence="1">
    <location>
        <begin position="53"/>
        <end position="71"/>
    </location>
</feature>
<keyword evidence="4" id="KW-1185">Reference proteome</keyword>
<reference evidence="4 5" key="1">
    <citation type="submission" date="2017-11" db="EMBL/GenBank/DDBJ databases">
        <title>De novo assembly and phasing of dikaryotic genomes from two isolates of Puccinia coronata f. sp. avenae, the causal agent of oat crown rust.</title>
        <authorList>
            <person name="Miller M.E."/>
            <person name="Zhang Y."/>
            <person name="Omidvar V."/>
            <person name="Sperschneider J."/>
            <person name="Schwessinger B."/>
            <person name="Raley C."/>
            <person name="Palmer J.M."/>
            <person name="Garnica D."/>
            <person name="Upadhyaya N."/>
            <person name="Rathjen J."/>
            <person name="Taylor J.M."/>
            <person name="Park R.F."/>
            <person name="Dodds P.N."/>
            <person name="Hirsch C.D."/>
            <person name="Kianian S.F."/>
            <person name="Figueroa M."/>
        </authorList>
    </citation>
    <scope>NUCLEOTIDE SEQUENCE [LARGE SCALE GENOMIC DNA]</scope>
    <source>
        <strain evidence="3">12NC29</strain>
        <strain evidence="2">12SD80</strain>
    </source>
</reference>
<dbReference type="AlphaFoldDB" id="A0A2N5VS53"/>
<protein>
    <submittedName>
        <fullName evidence="3">Uncharacterized protein</fullName>
    </submittedName>
</protein>
<gene>
    <name evidence="3" type="ORF">PCANC_08889</name>
    <name evidence="2" type="ORF">PCASD_10377</name>
</gene>
<proteinExistence type="predicted"/>
<dbReference type="EMBL" id="PGCJ01000073">
    <property type="protein sequence ID" value="PLW52824.1"/>
    <property type="molecule type" value="Genomic_DNA"/>
</dbReference>
<evidence type="ECO:0000256" key="1">
    <source>
        <dbReference type="SAM" id="MobiDB-lite"/>
    </source>
</evidence>
<evidence type="ECO:0000313" key="3">
    <source>
        <dbReference type="EMBL" id="PLW52824.1"/>
    </source>
</evidence>
<organism evidence="3 4">
    <name type="scientific">Puccinia coronata f. sp. avenae</name>
    <dbReference type="NCBI Taxonomy" id="200324"/>
    <lineage>
        <taxon>Eukaryota</taxon>
        <taxon>Fungi</taxon>
        <taxon>Dikarya</taxon>
        <taxon>Basidiomycota</taxon>
        <taxon>Pucciniomycotina</taxon>
        <taxon>Pucciniomycetes</taxon>
        <taxon>Pucciniales</taxon>
        <taxon>Pucciniaceae</taxon>
        <taxon>Puccinia</taxon>
    </lineage>
</organism>
<dbReference type="Proteomes" id="UP000235392">
    <property type="component" value="Unassembled WGS sequence"/>
</dbReference>
<comment type="caution">
    <text evidence="3">The sequence shown here is derived from an EMBL/GenBank/DDBJ whole genome shotgun (WGS) entry which is preliminary data.</text>
</comment>
<name>A0A2N5VS53_9BASI</name>
<accession>A0A2N5VS53</accession>
<evidence type="ECO:0000313" key="4">
    <source>
        <dbReference type="Proteomes" id="UP000235388"/>
    </source>
</evidence>
<evidence type="ECO:0000313" key="2">
    <source>
        <dbReference type="EMBL" id="PLW40433.1"/>
    </source>
</evidence>
<dbReference type="EMBL" id="PGCI01000102">
    <property type="protein sequence ID" value="PLW40433.1"/>
    <property type="molecule type" value="Genomic_DNA"/>
</dbReference>
<feature type="region of interest" description="Disordered" evidence="1">
    <location>
        <begin position="42"/>
        <end position="73"/>
    </location>
</feature>
<evidence type="ECO:0000313" key="5">
    <source>
        <dbReference type="Proteomes" id="UP000235392"/>
    </source>
</evidence>
<sequence length="128" mass="14211">MTCGATRGYDESVLNDWVITDAPSLKDVLYPTPALDQVKTSHLTPPLEDIPNAMTSTSSQRLEPLSSSPNPTYFHAALDTHQHIPPHSVSPNDQSNLWFSNDINPRTINQLPEEYQRRLEVYGGTGPP</sequence>
<dbReference type="Proteomes" id="UP000235388">
    <property type="component" value="Unassembled WGS sequence"/>
</dbReference>